<dbReference type="VEuPathDB" id="PlasmoDB:PVBDA_0500320"/>
<proteinExistence type="predicted"/>
<feature type="transmembrane region" description="Helical" evidence="2">
    <location>
        <begin position="12"/>
        <end position="34"/>
    </location>
</feature>
<evidence type="ECO:0008006" key="5">
    <source>
        <dbReference type="Google" id="ProtNLM"/>
    </source>
</evidence>
<evidence type="ECO:0000256" key="2">
    <source>
        <dbReference type="SAM" id="Phobius"/>
    </source>
</evidence>
<dbReference type="AlphaFoldDB" id="A0A6V7RYR2"/>
<feature type="transmembrane region" description="Helical" evidence="2">
    <location>
        <begin position="722"/>
        <end position="743"/>
    </location>
</feature>
<name>A0A6V7RYR2_PLAVN</name>
<feature type="region of interest" description="Disordered" evidence="1">
    <location>
        <begin position="74"/>
        <end position="131"/>
    </location>
</feature>
<dbReference type="SUPFAM" id="SSF50630">
    <property type="entry name" value="Acid proteases"/>
    <property type="match status" value="1"/>
</dbReference>
<dbReference type="EMBL" id="LR865383">
    <property type="protein sequence ID" value="CAD2086766.1"/>
    <property type="molecule type" value="Genomic_DNA"/>
</dbReference>
<evidence type="ECO:0000313" key="4">
    <source>
        <dbReference type="Proteomes" id="UP000515550"/>
    </source>
</evidence>
<dbReference type="Gene3D" id="2.40.70.10">
    <property type="entry name" value="Acid Proteases"/>
    <property type="match status" value="1"/>
</dbReference>
<gene>
    <name evidence="3" type="ORF">PVBDA_0500320</name>
</gene>
<keyword evidence="2" id="KW-0812">Transmembrane</keyword>
<accession>A0A6V7RYR2</accession>
<feature type="compositionally biased region" description="Basic and acidic residues" evidence="1">
    <location>
        <begin position="91"/>
        <end position="113"/>
    </location>
</feature>
<reference evidence="3 4" key="1">
    <citation type="submission" date="2020-08" db="EMBL/GenBank/DDBJ databases">
        <authorList>
            <person name="Ramaprasad A."/>
        </authorList>
    </citation>
    <scope>NUCLEOTIDE SEQUENCE [LARGE SCALE GENOMIC DNA]</scope>
</reference>
<organism evidence="3 4">
    <name type="scientific">Plasmodium vinckei brucechwatti</name>
    <dbReference type="NCBI Taxonomy" id="119398"/>
    <lineage>
        <taxon>Eukaryota</taxon>
        <taxon>Sar</taxon>
        <taxon>Alveolata</taxon>
        <taxon>Apicomplexa</taxon>
        <taxon>Aconoidasida</taxon>
        <taxon>Haemosporida</taxon>
        <taxon>Plasmodiidae</taxon>
        <taxon>Plasmodium</taxon>
        <taxon>Plasmodium (Vinckeia)</taxon>
    </lineage>
</organism>
<evidence type="ECO:0000313" key="3">
    <source>
        <dbReference type="EMBL" id="CAD2086766.1"/>
    </source>
</evidence>
<sequence>MDIKNTICKRFNFSLILIVVVICIFGFKHNAIVYKNEYISYRLLNSDIGESIPPGSSVNNQNITQENENLDITNSNHELDGEMNSMGNNTESDKGNDSEKYKNNGKNDMHINNDNKSNTLEFSDGAKGNKEINMSVSSDTIENVEEKSEENKSNYKTANEFTGLTLDLYFTEYNNIYTNVKVGNQLLKLSLNSRLEGMYVFMDDSISCYKKDENNKRKCYDPSLSETALWCSNNMICLPAILSMPYECYADKRLNINNKVEYPNIYYDALKYSASHIEGFDTVELMDLKHVNKKVEGKNDNGEMKLNNLNEFETADIKLIVDLSIYNNWNLFKDTDGIMGLAGNELSCRNKSVWNEILEKNNSLFAIDINLPENATKKYINNSSEKDGRNINFYNAMVENNKKNKDANNTGFVTNIQESVIKLFSSKTKTGTTEGNQNNGNPNMLNGEMLPSEIHIGDYKKEYEPILWSEPRERGGIFSDSFMQFTIYNLEVCNNNIFGKNSSNWQGAIDLSSKCLVLPKMFWLSLMQYLPVNKNDERCIPSNKEIEFNEDTIPRMCSIDDKYRPLPVLKFSFSDNDIVSNNNINNSNNEHGEDIKKIHIPLDNLIIKEDGPNNNYLCIIPDVREGASNGNSGRTTKPLIKFGTYVLNNFYVVVDQENYRVGLSNKRSFHHSNDQCTQKVECIGDQIYEPALNICIDPDCSIWYFYALNHETKICESVSSRFYIFIIILFILLILDIQSYYLYRRSVRTAKISSR</sequence>
<keyword evidence="2" id="KW-1133">Transmembrane helix</keyword>
<protein>
    <recommendedName>
        <fullName evidence="5">Peptidase</fullName>
    </recommendedName>
</protein>
<keyword evidence="2" id="KW-0472">Membrane</keyword>
<dbReference type="InterPro" id="IPR021109">
    <property type="entry name" value="Peptidase_aspartic_dom_sf"/>
</dbReference>
<evidence type="ECO:0000256" key="1">
    <source>
        <dbReference type="SAM" id="MobiDB-lite"/>
    </source>
</evidence>
<dbReference type="Proteomes" id="UP000515550">
    <property type="component" value="Chromosome PVBDA_05"/>
</dbReference>